<dbReference type="AlphaFoldDB" id="A0A917N8R4"/>
<evidence type="ECO:0000256" key="2">
    <source>
        <dbReference type="ARBA" id="ARBA00022475"/>
    </source>
</evidence>
<organism evidence="12 13">
    <name type="scientific">Shewanella gelidii</name>
    <dbReference type="NCBI Taxonomy" id="1642821"/>
    <lineage>
        <taxon>Bacteria</taxon>
        <taxon>Pseudomonadati</taxon>
        <taxon>Pseudomonadota</taxon>
        <taxon>Gammaproteobacteria</taxon>
        <taxon>Alteromonadales</taxon>
        <taxon>Shewanellaceae</taxon>
        <taxon>Shewanella</taxon>
    </lineage>
</organism>
<dbReference type="Gene3D" id="1.10.287.950">
    <property type="entry name" value="Methyl-accepting chemotaxis protein"/>
    <property type="match status" value="1"/>
</dbReference>
<evidence type="ECO:0000256" key="5">
    <source>
        <dbReference type="ARBA" id="ARBA00023136"/>
    </source>
</evidence>
<gene>
    <name evidence="12" type="ORF">GCM10009332_13150</name>
</gene>
<comment type="subcellular location">
    <subcellularLocation>
        <location evidence="1">Cell membrane</location>
        <topology evidence="1">Multi-pass membrane protein</topology>
    </subcellularLocation>
</comment>
<proteinExistence type="inferred from homology"/>
<evidence type="ECO:0008006" key="14">
    <source>
        <dbReference type="Google" id="ProtNLM"/>
    </source>
</evidence>
<dbReference type="PROSITE" id="PS50111">
    <property type="entry name" value="CHEMOTAXIS_TRANSDUC_2"/>
    <property type="match status" value="1"/>
</dbReference>
<keyword evidence="2" id="KW-1003">Cell membrane</keyword>
<dbReference type="GO" id="GO:0006935">
    <property type="term" value="P:chemotaxis"/>
    <property type="evidence" value="ECO:0007669"/>
    <property type="project" value="InterPro"/>
</dbReference>
<evidence type="ECO:0000256" key="6">
    <source>
        <dbReference type="ARBA" id="ARBA00023224"/>
    </source>
</evidence>
<dbReference type="Pfam" id="PF00672">
    <property type="entry name" value="HAMP"/>
    <property type="match status" value="1"/>
</dbReference>
<dbReference type="PRINTS" id="PR00260">
    <property type="entry name" value="CHEMTRNSDUCR"/>
</dbReference>
<keyword evidence="4 9" id="KW-1133">Transmembrane helix</keyword>
<comment type="caution">
    <text evidence="12">The sequence shown here is derived from an EMBL/GenBank/DDBJ whole genome shotgun (WGS) entry which is preliminary data.</text>
</comment>
<dbReference type="GO" id="GO:0005886">
    <property type="term" value="C:plasma membrane"/>
    <property type="evidence" value="ECO:0007669"/>
    <property type="project" value="UniProtKB-SubCell"/>
</dbReference>
<evidence type="ECO:0000256" key="7">
    <source>
        <dbReference type="ARBA" id="ARBA00029447"/>
    </source>
</evidence>
<evidence type="ECO:0000256" key="8">
    <source>
        <dbReference type="PROSITE-ProRule" id="PRU00284"/>
    </source>
</evidence>
<dbReference type="Pfam" id="PF08269">
    <property type="entry name" value="dCache_2"/>
    <property type="match status" value="1"/>
</dbReference>
<dbReference type="Pfam" id="PF00015">
    <property type="entry name" value="MCPsignal"/>
    <property type="match status" value="1"/>
</dbReference>
<dbReference type="SMART" id="SM00283">
    <property type="entry name" value="MA"/>
    <property type="match status" value="1"/>
</dbReference>
<dbReference type="CDD" id="cd12912">
    <property type="entry name" value="PDC2_MCP_like"/>
    <property type="match status" value="1"/>
</dbReference>
<dbReference type="GO" id="GO:0004888">
    <property type="term" value="F:transmembrane signaling receptor activity"/>
    <property type="evidence" value="ECO:0007669"/>
    <property type="project" value="InterPro"/>
</dbReference>
<evidence type="ECO:0000313" key="13">
    <source>
        <dbReference type="Proteomes" id="UP000613743"/>
    </source>
</evidence>
<dbReference type="SUPFAM" id="SSF58104">
    <property type="entry name" value="Methyl-accepting chemotaxis protein (MCP) signaling domain"/>
    <property type="match status" value="1"/>
</dbReference>
<feature type="domain" description="Methyl-accepting transducer" evidence="10">
    <location>
        <begin position="417"/>
        <end position="653"/>
    </location>
</feature>
<evidence type="ECO:0000256" key="3">
    <source>
        <dbReference type="ARBA" id="ARBA00022692"/>
    </source>
</evidence>
<feature type="domain" description="HAMP" evidence="11">
    <location>
        <begin position="358"/>
        <end position="412"/>
    </location>
</feature>
<dbReference type="RefSeq" id="WP_188919050.1">
    <property type="nucleotide sequence ID" value="NZ_BMPZ01000002.1"/>
</dbReference>
<dbReference type="Gene3D" id="3.30.450.20">
    <property type="entry name" value="PAS domain"/>
    <property type="match status" value="2"/>
</dbReference>
<dbReference type="CDD" id="cd06225">
    <property type="entry name" value="HAMP"/>
    <property type="match status" value="1"/>
</dbReference>
<evidence type="ECO:0000256" key="1">
    <source>
        <dbReference type="ARBA" id="ARBA00004651"/>
    </source>
</evidence>
<dbReference type="PANTHER" id="PTHR32089:SF55">
    <property type="entry name" value="METHYL ACCEPTING SENSORY TRANSDUCER WITH CACHE_2 SMALL MOLECULE BINDING DOMAIN"/>
    <property type="match status" value="1"/>
</dbReference>
<dbReference type="InterPro" id="IPR004089">
    <property type="entry name" value="MCPsignal_dom"/>
</dbReference>
<evidence type="ECO:0000259" key="10">
    <source>
        <dbReference type="PROSITE" id="PS50111"/>
    </source>
</evidence>
<dbReference type="PANTHER" id="PTHR32089">
    <property type="entry name" value="METHYL-ACCEPTING CHEMOTAXIS PROTEIN MCPB"/>
    <property type="match status" value="1"/>
</dbReference>
<dbReference type="CDD" id="cd11386">
    <property type="entry name" value="MCP_signal"/>
    <property type="match status" value="1"/>
</dbReference>
<reference evidence="12" key="2">
    <citation type="submission" date="2020-09" db="EMBL/GenBank/DDBJ databases">
        <authorList>
            <person name="Sun Q."/>
            <person name="Ohkuma M."/>
        </authorList>
    </citation>
    <scope>NUCLEOTIDE SEQUENCE</scope>
    <source>
        <strain evidence="12">JCM 30804</strain>
    </source>
</reference>
<dbReference type="EMBL" id="BMPZ01000002">
    <property type="protein sequence ID" value="GGI77207.1"/>
    <property type="molecule type" value="Genomic_DNA"/>
</dbReference>
<keyword evidence="5 9" id="KW-0472">Membrane</keyword>
<accession>A0A917N8R4</accession>
<comment type="similarity">
    <text evidence="7">Belongs to the methyl-accepting chemotaxis (MCP) protein family.</text>
</comment>
<evidence type="ECO:0000256" key="4">
    <source>
        <dbReference type="ARBA" id="ARBA00022989"/>
    </source>
</evidence>
<keyword evidence="6 8" id="KW-0807">Transducer</keyword>
<dbReference type="InterPro" id="IPR004010">
    <property type="entry name" value="Double_Cache_2"/>
</dbReference>
<keyword evidence="13" id="KW-1185">Reference proteome</keyword>
<protein>
    <recommendedName>
        <fullName evidence="14">Methyl-accepting chemotaxis protein</fullName>
    </recommendedName>
</protein>
<feature type="transmembrane region" description="Helical" evidence="9">
    <location>
        <begin position="339"/>
        <end position="361"/>
    </location>
</feature>
<dbReference type="InterPro" id="IPR004090">
    <property type="entry name" value="Chemotax_Me-accpt_rcpt"/>
</dbReference>
<dbReference type="SMART" id="SM01049">
    <property type="entry name" value="Cache_2"/>
    <property type="match status" value="2"/>
</dbReference>
<evidence type="ECO:0000256" key="9">
    <source>
        <dbReference type="SAM" id="Phobius"/>
    </source>
</evidence>
<dbReference type="PROSITE" id="PS50885">
    <property type="entry name" value="HAMP"/>
    <property type="match status" value="1"/>
</dbReference>
<keyword evidence="3 9" id="KW-0812">Transmembrane</keyword>
<dbReference type="Proteomes" id="UP000613743">
    <property type="component" value="Unassembled WGS sequence"/>
</dbReference>
<dbReference type="InterPro" id="IPR003660">
    <property type="entry name" value="HAMP_dom"/>
</dbReference>
<dbReference type="FunFam" id="1.10.287.950:FF:000001">
    <property type="entry name" value="Methyl-accepting chemotaxis sensory transducer"/>
    <property type="match status" value="1"/>
</dbReference>
<dbReference type="GO" id="GO:0007165">
    <property type="term" value="P:signal transduction"/>
    <property type="evidence" value="ECO:0007669"/>
    <property type="project" value="UniProtKB-KW"/>
</dbReference>
<dbReference type="SMART" id="SM00304">
    <property type="entry name" value="HAMP"/>
    <property type="match status" value="1"/>
</dbReference>
<sequence length="690" mass="75081">MKMTIKAKLTLTVAMGLVAMSGFFTLSMLNTEREVLAQEQLNVSEKVESLIKNSLLGQVDTVTLSISGYYEKSKLGNIKAALRAEANDFADTLSNIHTNSRTEETANESVIAFLNEHHWGNDRYLFAYDVDTIEYRANGADLFSVGESRFDAQDTKGRFYAREIVANAMKDGVGFTTYFFENPVTGNVEEKITVSFYFRPLNIVIATGEYISTFQQTQIEAALASINAAKYGKNGYFWIQDKQGKILVHPKAEIIGTVVENTQKVSEAIASQSETFISLAFTNPTTQKSEDKIIYARKILPEWGWVIGTGAYKSDITQIQTGLTEATKSIFNQEVSKSIGFALILFLVTLAISIWIVSRIIRELIVLKSRIDTLSTGEADLTSRLDIVSRDEVGEISESVNSFIGYLQSMMLDISKSSQHITEGIIQLNQQAENNTQALDSHTQETEQAVAAITQMSSTAETVAGNAVSTSTSTQSANQQAVSAKQTVEEASQSVMSLVQEMDVAAASIDTMNENTQQITDVLRVIGEIAEQTNLLALNAAIEAARAGEQGRGFAVVADEVRTLAGRTQNSTAEISQILQTLTQGSAAAVKVMNGTKKSCHRVATNTSLVTADLDAMADSIVEINDLTSQIATAAEEQNAVTEEINRNMCAIQGMVQELAQNGLAAEESTHQLASANEQLTALVGRFKLQ</sequence>
<evidence type="ECO:0000313" key="12">
    <source>
        <dbReference type="EMBL" id="GGI77207.1"/>
    </source>
</evidence>
<reference evidence="12" key="1">
    <citation type="journal article" date="2014" name="Int. J. Syst. Evol. Microbiol.">
        <title>Complete genome sequence of Corynebacterium casei LMG S-19264T (=DSM 44701T), isolated from a smear-ripened cheese.</title>
        <authorList>
            <consortium name="US DOE Joint Genome Institute (JGI-PGF)"/>
            <person name="Walter F."/>
            <person name="Albersmeier A."/>
            <person name="Kalinowski J."/>
            <person name="Ruckert C."/>
        </authorList>
    </citation>
    <scope>NUCLEOTIDE SEQUENCE</scope>
    <source>
        <strain evidence="12">JCM 30804</strain>
    </source>
</reference>
<name>A0A917N8R4_9GAMM</name>
<evidence type="ECO:0000259" key="11">
    <source>
        <dbReference type="PROSITE" id="PS50885"/>
    </source>
</evidence>
<dbReference type="InterPro" id="IPR033480">
    <property type="entry name" value="sCache_2"/>
</dbReference>